<evidence type="ECO:0000313" key="4">
    <source>
        <dbReference type="EMBL" id="SEL98918.1"/>
    </source>
</evidence>
<dbReference type="RefSeq" id="WP_139198177.1">
    <property type="nucleotide sequence ID" value="NZ_FOBS01000002.1"/>
</dbReference>
<accession>A0A1H7UQK0</accession>
<keyword evidence="5" id="KW-1185">Reference proteome</keyword>
<feature type="transmembrane region" description="Helical" evidence="1">
    <location>
        <begin position="168"/>
        <end position="195"/>
    </location>
</feature>
<organism evidence="4 5">
    <name type="scientific">Syntrophus gentianae</name>
    <dbReference type="NCBI Taxonomy" id="43775"/>
    <lineage>
        <taxon>Bacteria</taxon>
        <taxon>Pseudomonadati</taxon>
        <taxon>Thermodesulfobacteriota</taxon>
        <taxon>Syntrophia</taxon>
        <taxon>Syntrophales</taxon>
        <taxon>Syntrophaceae</taxon>
        <taxon>Syntrophus</taxon>
    </lineage>
</organism>
<protein>
    <recommendedName>
        <fullName evidence="3">DUF8173 domain-containing protein</fullName>
    </recommendedName>
</protein>
<feature type="transmembrane region" description="Helical" evidence="1">
    <location>
        <begin position="201"/>
        <end position="226"/>
    </location>
</feature>
<dbReference type="EMBL" id="FOBS01000002">
    <property type="protein sequence ID" value="SEL98918.1"/>
    <property type="molecule type" value="Genomic_DNA"/>
</dbReference>
<keyword evidence="1" id="KW-1133">Transmembrane helix</keyword>
<dbReference type="InterPro" id="IPR058486">
    <property type="entry name" value="DUF8173"/>
</dbReference>
<gene>
    <name evidence="4" type="ORF">SAMN04489760_10222</name>
</gene>
<keyword evidence="2" id="KW-0732">Signal</keyword>
<feature type="chain" id="PRO_5011777522" description="DUF8173 domain-containing protein" evidence="2">
    <location>
        <begin position="24"/>
        <end position="290"/>
    </location>
</feature>
<sequence length="290" mass="30727">MKRIGICLMGLLLLLCSATEAFAEKKTIVKIGEDIHIGEGQWVRNAISLGGQITVSGTVQSYVVALGGSVVLTRTAKVGGDVICLGGVVVLGKGAQIGGTMTEINSANLSEAISDVLNDNWEGWSWVFTIISILFFTGLLILALLIATLIPKPVNLVVEAIEGHLFQAILWGVLVLILIVPLAVLLMISVVGIVLVPLEMTLVACAALLGLVSVAQLIGSKLLALFKKNNSRALKEIFWGLLLLWILGWIPVLGWMIKIAALVIGVGGVFATRFGTHRLVPRPAVPSETA</sequence>
<feature type="transmembrane region" description="Helical" evidence="1">
    <location>
        <begin position="124"/>
        <end position="147"/>
    </location>
</feature>
<evidence type="ECO:0000256" key="1">
    <source>
        <dbReference type="SAM" id="Phobius"/>
    </source>
</evidence>
<feature type="domain" description="DUF8173" evidence="3">
    <location>
        <begin position="134"/>
        <end position="273"/>
    </location>
</feature>
<dbReference type="OrthoDB" id="9840383at2"/>
<dbReference type="AlphaFoldDB" id="A0A1H7UQK0"/>
<evidence type="ECO:0000256" key="2">
    <source>
        <dbReference type="SAM" id="SignalP"/>
    </source>
</evidence>
<name>A0A1H7UQK0_9BACT</name>
<evidence type="ECO:0000259" key="3">
    <source>
        <dbReference type="Pfam" id="PF26514"/>
    </source>
</evidence>
<dbReference type="Proteomes" id="UP000198744">
    <property type="component" value="Unassembled WGS sequence"/>
</dbReference>
<feature type="transmembrane region" description="Helical" evidence="1">
    <location>
        <begin position="238"/>
        <end position="271"/>
    </location>
</feature>
<dbReference type="STRING" id="43775.SAMN04489760_10222"/>
<dbReference type="SUPFAM" id="SSF51161">
    <property type="entry name" value="Trimeric LpxA-like enzymes"/>
    <property type="match status" value="1"/>
</dbReference>
<evidence type="ECO:0000313" key="5">
    <source>
        <dbReference type="Proteomes" id="UP000198744"/>
    </source>
</evidence>
<dbReference type="Pfam" id="PF26514">
    <property type="entry name" value="DUF8173"/>
    <property type="match status" value="1"/>
</dbReference>
<proteinExistence type="predicted"/>
<dbReference type="InterPro" id="IPR011004">
    <property type="entry name" value="Trimer_LpxA-like_sf"/>
</dbReference>
<keyword evidence="1" id="KW-0812">Transmembrane</keyword>
<reference evidence="4 5" key="1">
    <citation type="submission" date="2016-10" db="EMBL/GenBank/DDBJ databases">
        <authorList>
            <person name="de Groot N.N."/>
        </authorList>
    </citation>
    <scope>NUCLEOTIDE SEQUENCE [LARGE SCALE GENOMIC DNA]</scope>
    <source>
        <strain evidence="4 5">DSM 8423</strain>
    </source>
</reference>
<keyword evidence="1" id="KW-0472">Membrane</keyword>
<feature type="signal peptide" evidence="2">
    <location>
        <begin position="1"/>
        <end position="23"/>
    </location>
</feature>